<comment type="subunit">
    <text evidence="9">Component of the nuclear pore complex (NPC).</text>
</comment>
<sequence>MGDQQSSTLNQKFDDIEMLEIPDDSVSSETESLSESSTSASTRDKPSKQDYIRLQDWLDSDDIIEFQFDSGQYKDSLIQNDVSKSYKRYIDSLFKIIEGFASDDITRIDLEDDENPIGLISTSAKFGNTARKTQRMHKINEAFTKVVENLTQYIHDIESIGVEDEITEQFYYLLSILDCLHANYFCSDTRMKPEAMAKWINRFDYKPDKELVESVMVNWPKPYTHPQFWNTYLSQLITRGLLTQAIAAIEKSQYEELEENSPVLFSVIQDFSILLKNYTGMSMKHQFPEWKLSCCEFRDLFLKFKAKVSDPKELIILNQIYDLLCILTGLPKTIAIHCDKWYEIYTALSLYQVRDDDKLFKEYFNVAISEKPPALIEDSDDLSIISEQCFVHILEEKFLKMLVSVDSIDSATAAYVARLLELKGLLNNYYSATTSKDLQELINRKTISEYLLTTHAYQCLNSHYLVPVGIGLLSNTDISSSSQSFVNNRNTIAEFLPHYECRTNDDLEWALTICAKLNLIQTARKLYQIYGKKSLKDGYLYESLNMFVNCYDPDSITNESNEGMRQVHHIVWDIIFQDSLVNNRPIKDELINNIISHKVDSSFEIHPVIRQCLSPYAVLIEFFKSLEQSRSTRAMDNLSKLVHLIRFNHLPKKYYPLLLCQIIPFLIDSDMKFQLPDLIVIIELIDTFEFQANDTEYREGENLYKFSISNIESKTENYDWRKILQQSGTALPKDLKSLIKLLRNEVVAKIGKVYVDHM</sequence>
<dbReference type="EMBL" id="LMYN01000005">
    <property type="protein sequence ID" value="KSA03771.1"/>
    <property type="molecule type" value="Genomic_DNA"/>
</dbReference>
<accession>A0A0V1Q5I5</accession>
<evidence type="ECO:0000256" key="10">
    <source>
        <dbReference type="SAM" id="MobiDB-lite"/>
    </source>
</evidence>
<protein>
    <recommendedName>
        <fullName evidence="9">Nuclear pore complex protein Nup85</fullName>
    </recommendedName>
</protein>
<evidence type="ECO:0000256" key="8">
    <source>
        <dbReference type="ARBA" id="ARBA00023242"/>
    </source>
</evidence>
<evidence type="ECO:0000256" key="1">
    <source>
        <dbReference type="ARBA" id="ARBA00004567"/>
    </source>
</evidence>
<evidence type="ECO:0000256" key="7">
    <source>
        <dbReference type="ARBA" id="ARBA00023132"/>
    </source>
</evidence>
<dbReference type="AlphaFoldDB" id="A0A0V1Q5I5"/>
<dbReference type="Pfam" id="PF07575">
    <property type="entry name" value="Nucleopor_Nup85"/>
    <property type="match status" value="1"/>
</dbReference>
<dbReference type="PANTHER" id="PTHR13373:SF21">
    <property type="entry name" value="NUCLEAR PORE COMPLEX PROTEIN NUP85"/>
    <property type="match status" value="1"/>
</dbReference>
<evidence type="ECO:0000256" key="5">
    <source>
        <dbReference type="ARBA" id="ARBA00022927"/>
    </source>
</evidence>
<dbReference type="Proteomes" id="UP000054251">
    <property type="component" value="Unassembled WGS sequence"/>
</dbReference>
<keyword evidence="9" id="KW-0472">Membrane</keyword>
<feature type="region of interest" description="Disordered" evidence="10">
    <location>
        <begin position="1"/>
        <end position="47"/>
    </location>
</feature>
<evidence type="ECO:0000256" key="3">
    <source>
        <dbReference type="ARBA" id="ARBA00022448"/>
    </source>
</evidence>
<evidence type="ECO:0000256" key="2">
    <source>
        <dbReference type="ARBA" id="ARBA00005573"/>
    </source>
</evidence>
<comment type="subcellular location">
    <subcellularLocation>
        <location evidence="1 9">Nucleus</location>
        <location evidence="1 9">Nuclear pore complex</location>
    </subcellularLocation>
</comment>
<dbReference type="PANTHER" id="PTHR13373">
    <property type="entry name" value="FROUNT PROTEIN-RELATED"/>
    <property type="match status" value="1"/>
</dbReference>
<dbReference type="GO" id="GO:0045893">
    <property type="term" value="P:positive regulation of DNA-templated transcription"/>
    <property type="evidence" value="ECO:0007669"/>
    <property type="project" value="TreeGrafter"/>
</dbReference>
<evidence type="ECO:0000256" key="9">
    <source>
        <dbReference type="RuleBase" id="RU365073"/>
    </source>
</evidence>
<reference evidence="11 12" key="1">
    <citation type="submission" date="2015-11" db="EMBL/GenBank/DDBJ databases">
        <title>The genome of Debaryomyces fabryi.</title>
        <authorList>
            <person name="Tafer H."/>
            <person name="Lopandic K."/>
        </authorList>
    </citation>
    <scope>NUCLEOTIDE SEQUENCE [LARGE SCALE GENOMIC DNA]</scope>
    <source>
        <strain evidence="11 12">CBS 789</strain>
    </source>
</reference>
<dbReference type="GO" id="GO:0017056">
    <property type="term" value="F:structural constituent of nuclear pore"/>
    <property type="evidence" value="ECO:0007669"/>
    <property type="project" value="TreeGrafter"/>
</dbReference>
<comment type="similarity">
    <text evidence="2 9">Belongs to the nucleoporin Nup85 family.</text>
</comment>
<evidence type="ECO:0000313" key="11">
    <source>
        <dbReference type="EMBL" id="KSA03771.1"/>
    </source>
</evidence>
<dbReference type="InterPro" id="IPR011502">
    <property type="entry name" value="Nucleoporin_Nup85"/>
</dbReference>
<dbReference type="RefSeq" id="XP_015469873.1">
    <property type="nucleotide sequence ID" value="XM_015609236.1"/>
</dbReference>
<proteinExistence type="inferred from homology"/>
<comment type="function">
    <text evidence="9">Functions as a component of the nuclear pore complex (NPC).</text>
</comment>
<dbReference type="GO" id="GO:0006606">
    <property type="term" value="P:protein import into nucleus"/>
    <property type="evidence" value="ECO:0007669"/>
    <property type="project" value="TreeGrafter"/>
</dbReference>
<feature type="compositionally biased region" description="Polar residues" evidence="10">
    <location>
        <begin position="1"/>
        <end position="11"/>
    </location>
</feature>
<evidence type="ECO:0000313" key="12">
    <source>
        <dbReference type="Proteomes" id="UP000054251"/>
    </source>
</evidence>
<evidence type="ECO:0000256" key="6">
    <source>
        <dbReference type="ARBA" id="ARBA00023010"/>
    </source>
</evidence>
<organism evidence="11 12">
    <name type="scientific">Debaryomyces fabryi</name>
    <dbReference type="NCBI Taxonomy" id="58627"/>
    <lineage>
        <taxon>Eukaryota</taxon>
        <taxon>Fungi</taxon>
        <taxon>Dikarya</taxon>
        <taxon>Ascomycota</taxon>
        <taxon>Saccharomycotina</taxon>
        <taxon>Pichiomycetes</taxon>
        <taxon>Debaryomycetaceae</taxon>
        <taxon>Debaryomyces</taxon>
    </lineage>
</organism>
<keyword evidence="5 9" id="KW-0653">Protein transport</keyword>
<evidence type="ECO:0000256" key="4">
    <source>
        <dbReference type="ARBA" id="ARBA00022816"/>
    </source>
</evidence>
<keyword evidence="6 9" id="KW-0811">Translocation</keyword>
<dbReference type="GO" id="GO:0006406">
    <property type="term" value="P:mRNA export from nucleus"/>
    <property type="evidence" value="ECO:0007669"/>
    <property type="project" value="TreeGrafter"/>
</dbReference>
<gene>
    <name evidence="11" type="ORF">AC631_00406</name>
</gene>
<dbReference type="GO" id="GO:0031080">
    <property type="term" value="C:nuclear pore outer ring"/>
    <property type="evidence" value="ECO:0007669"/>
    <property type="project" value="TreeGrafter"/>
</dbReference>
<keyword evidence="3 9" id="KW-0813">Transport</keyword>
<keyword evidence="12" id="KW-1185">Reference proteome</keyword>
<feature type="compositionally biased region" description="Low complexity" evidence="10">
    <location>
        <begin position="25"/>
        <end position="41"/>
    </location>
</feature>
<dbReference type="GeneID" id="26837415"/>
<name>A0A0V1Q5I5_9ASCO</name>
<keyword evidence="8 9" id="KW-0539">Nucleus</keyword>
<keyword evidence="7 9" id="KW-0906">Nuclear pore complex</keyword>
<keyword evidence="4 9" id="KW-0509">mRNA transport</keyword>
<dbReference type="GO" id="GO:0031965">
    <property type="term" value="C:nuclear membrane"/>
    <property type="evidence" value="ECO:0007669"/>
    <property type="project" value="UniProtKB-UniRule"/>
</dbReference>
<dbReference type="OrthoDB" id="17644at2759"/>
<comment type="caution">
    <text evidence="11">The sequence shown here is derived from an EMBL/GenBank/DDBJ whole genome shotgun (WGS) entry which is preliminary data.</text>
</comment>